<reference evidence="3 4" key="1">
    <citation type="submission" date="2019-12" db="EMBL/GenBank/DDBJ databases">
        <title>Nesterenkonia muleiensis sp. nov., a novel actinobacterium isolated from sap of Populus euphratica.</title>
        <authorList>
            <person name="Wang R."/>
        </authorList>
    </citation>
    <scope>NUCLEOTIDE SEQUENCE [LARGE SCALE GENOMIC DNA]</scope>
    <source>
        <strain evidence="3 4">F10</strain>
    </source>
</reference>
<feature type="transmembrane region" description="Helical" evidence="2">
    <location>
        <begin position="135"/>
        <end position="155"/>
    </location>
</feature>
<feature type="transmembrane region" description="Helical" evidence="2">
    <location>
        <begin position="417"/>
        <end position="437"/>
    </location>
</feature>
<name>A0A7K1UG14_9MICC</name>
<protein>
    <recommendedName>
        <fullName evidence="5">Integral membrane protein</fullName>
    </recommendedName>
</protein>
<dbReference type="Proteomes" id="UP000460157">
    <property type="component" value="Unassembled WGS sequence"/>
</dbReference>
<evidence type="ECO:0000256" key="2">
    <source>
        <dbReference type="SAM" id="Phobius"/>
    </source>
</evidence>
<keyword evidence="2" id="KW-1133">Transmembrane helix</keyword>
<feature type="transmembrane region" description="Helical" evidence="2">
    <location>
        <begin position="202"/>
        <end position="223"/>
    </location>
</feature>
<feature type="transmembrane region" description="Helical" evidence="2">
    <location>
        <begin position="96"/>
        <end position="123"/>
    </location>
</feature>
<comment type="caution">
    <text evidence="3">The sequence shown here is derived from an EMBL/GenBank/DDBJ whole genome shotgun (WGS) entry which is preliminary data.</text>
</comment>
<feature type="transmembrane region" description="Helical" evidence="2">
    <location>
        <begin position="268"/>
        <end position="296"/>
    </location>
</feature>
<sequence length="636" mass="67815">MAITELRIHGVGGSPGAAALGVPAADTPTLYRGRRTRVLARRSNPSVQAYDWGRLTTDSPLQPLWVLLLPFTLINVSGWAHGHFPGGLARIQLTRALVHLGAVLLTAGYVLWAAIIGIDYLGYQALGRINDAAQLAGVLTGFLLTAAVPVVLLIIADATRRRYERVDPGHGVGTRDGTARWQPAEDLSSEQFFAHDRSLKKLLGWHSAVIALTLGGVAVLTVTNWGGANLGLGRLFLGIGLAQILVAVLLAAACWAPGGQFPGQPGALALPASAVTMAAALGNGFCAGFALLAAQLSGIRWDRWGQELALIEAFVITLLAWAAALGIWILRRRGRGNADELPSRTTPEGQPPDGVTEELREQVATARGNAEAAKSAPQLVTVFAGLFLASSLAVLLLRLDTSAAVADWIRPPEPGVLSWAAAVLLPAVALGAVWLVWHSSRKRALRRTVAAVWDVLTFWPRRYHPFAVRPFTERAVPEFQRLITERIRSDGGLIVSAHSQGSALAFAALAPMGSAMLHRCGLLTYGSPITTLYGQAFPAYFGQAGVDQLRLRLASGRGGWANHYRLTDPIGGPVIGSGDPAVDLQLPDPAEAASFPVPADDPEPLRPVWADVAGHQLYRREAAYKEAVRRFRARLG</sequence>
<feature type="transmembrane region" description="Helical" evidence="2">
    <location>
        <begin position="235"/>
        <end position="256"/>
    </location>
</feature>
<keyword evidence="4" id="KW-1185">Reference proteome</keyword>
<proteinExistence type="predicted"/>
<keyword evidence="2" id="KW-0472">Membrane</keyword>
<feature type="region of interest" description="Disordered" evidence="1">
    <location>
        <begin position="338"/>
        <end position="359"/>
    </location>
</feature>
<feature type="transmembrane region" description="Helical" evidence="2">
    <location>
        <begin position="308"/>
        <end position="330"/>
    </location>
</feature>
<evidence type="ECO:0000313" key="3">
    <source>
        <dbReference type="EMBL" id="MVT25031.1"/>
    </source>
</evidence>
<organism evidence="3 4">
    <name type="scientific">Nesterenkonia alkaliphila</name>
    <dbReference type="NCBI Taxonomy" id="1463631"/>
    <lineage>
        <taxon>Bacteria</taxon>
        <taxon>Bacillati</taxon>
        <taxon>Actinomycetota</taxon>
        <taxon>Actinomycetes</taxon>
        <taxon>Micrococcales</taxon>
        <taxon>Micrococcaceae</taxon>
        <taxon>Nesterenkonia</taxon>
    </lineage>
</organism>
<dbReference type="AlphaFoldDB" id="A0A7K1UG14"/>
<dbReference type="EMBL" id="WRPM01000008">
    <property type="protein sequence ID" value="MVT25031.1"/>
    <property type="molecule type" value="Genomic_DNA"/>
</dbReference>
<evidence type="ECO:0008006" key="5">
    <source>
        <dbReference type="Google" id="ProtNLM"/>
    </source>
</evidence>
<accession>A0A7K1UG14</accession>
<feature type="transmembrane region" description="Helical" evidence="2">
    <location>
        <begin position="379"/>
        <end position="397"/>
    </location>
</feature>
<dbReference type="OrthoDB" id="4320047at2"/>
<keyword evidence="2" id="KW-0812">Transmembrane</keyword>
<dbReference type="RefSeq" id="WP_157320685.1">
    <property type="nucleotide sequence ID" value="NZ_BMFX01000037.1"/>
</dbReference>
<gene>
    <name evidence="3" type="ORF">GNZ21_01395</name>
</gene>
<evidence type="ECO:0000313" key="4">
    <source>
        <dbReference type="Proteomes" id="UP000460157"/>
    </source>
</evidence>
<evidence type="ECO:0000256" key="1">
    <source>
        <dbReference type="SAM" id="MobiDB-lite"/>
    </source>
</evidence>